<evidence type="ECO:0000313" key="2">
    <source>
        <dbReference type="Proteomes" id="UP000478417"/>
    </source>
</evidence>
<comment type="caution">
    <text evidence="1">The sequence shown here is derived from an EMBL/GenBank/DDBJ whole genome shotgun (WGS) entry which is preliminary data.</text>
</comment>
<dbReference type="Proteomes" id="UP000478417">
    <property type="component" value="Unassembled WGS sequence"/>
</dbReference>
<dbReference type="InterPro" id="IPR010869">
    <property type="entry name" value="DUF1501"/>
</dbReference>
<dbReference type="RefSeq" id="WP_163966444.1">
    <property type="nucleotide sequence ID" value="NZ_JAAGNX010000003.1"/>
</dbReference>
<keyword evidence="2" id="KW-1185">Reference proteome</keyword>
<sequence length="412" mass="45348">MSTDSSSYPKTRREFLKQSTCGLGFIAFSTVAPSFITQSLRAGAPIAEKDRSILVLIQLAGGNDGLNTVVPYADDNYYRLRPKLGLKQKQLHKLNDQLGFHPACGKMHGLFEDGKLGIIQNVGYPNPNRSHFRSMEIWETASDSNDYLTDGWVGRYFDNACSGSPSPDPAGLNIGNELPDAFLSNQEHNIFSLQGNQGRRNGNLNGLLSGVKGLSYKDDSNANFLQHTLMDTLVTERRVLEKIGNYRSMEEYPQTRLGNALNKVAGLIASGMETRVYFVSHGGFDTHANQALRHKDLLTQLSDAMHAFQSDLEAHALQDQVLTMTFSEFGRRPSENASGGTDHGTAAPQFVMGSQLNKSLLGQAPDLSVGINKDLKHSTDFRSVYGTVLQRWFETDPEPILGGKFPPVDFLA</sequence>
<evidence type="ECO:0000313" key="1">
    <source>
        <dbReference type="EMBL" id="NDV63213.1"/>
    </source>
</evidence>
<protein>
    <submittedName>
        <fullName evidence="1">DUF1501 domain-containing protein</fullName>
    </submittedName>
</protein>
<dbReference type="PANTHER" id="PTHR43737">
    <property type="entry name" value="BLL7424 PROTEIN"/>
    <property type="match status" value="1"/>
</dbReference>
<dbReference type="EMBL" id="JAAGNX010000003">
    <property type="protein sequence ID" value="NDV63213.1"/>
    <property type="molecule type" value="Genomic_DNA"/>
</dbReference>
<dbReference type="PROSITE" id="PS51318">
    <property type="entry name" value="TAT"/>
    <property type="match status" value="1"/>
</dbReference>
<proteinExistence type="predicted"/>
<accession>A0A6B2M381</accession>
<dbReference type="InterPro" id="IPR006311">
    <property type="entry name" value="TAT_signal"/>
</dbReference>
<dbReference type="AlphaFoldDB" id="A0A6B2M381"/>
<gene>
    <name evidence="1" type="ORF">G0Q06_12175</name>
</gene>
<reference evidence="1 2" key="1">
    <citation type="submission" date="2020-02" db="EMBL/GenBank/DDBJ databases">
        <title>Albibacoteraceae fam. nov., the first described family within the subdivision 4 Verrucomicrobia.</title>
        <authorList>
            <person name="Xi F."/>
        </authorList>
    </citation>
    <scope>NUCLEOTIDE SEQUENCE [LARGE SCALE GENOMIC DNA]</scope>
    <source>
        <strain evidence="1 2">CK1056</strain>
    </source>
</reference>
<name>A0A6B2M381_9BACT</name>
<organism evidence="1 2">
    <name type="scientific">Oceanipulchritudo coccoides</name>
    <dbReference type="NCBI Taxonomy" id="2706888"/>
    <lineage>
        <taxon>Bacteria</taxon>
        <taxon>Pseudomonadati</taxon>
        <taxon>Verrucomicrobiota</taxon>
        <taxon>Opitutia</taxon>
        <taxon>Puniceicoccales</taxon>
        <taxon>Oceanipulchritudinaceae</taxon>
        <taxon>Oceanipulchritudo</taxon>
    </lineage>
</organism>
<dbReference type="PANTHER" id="PTHR43737:SF1">
    <property type="entry name" value="DUF1501 DOMAIN-CONTAINING PROTEIN"/>
    <property type="match status" value="1"/>
</dbReference>
<dbReference type="Pfam" id="PF07394">
    <property type="entry name" value="DUF1501"/>
    <property type="match status" value="1"/>
</dbReference>